<evidence type="ECO:0000313" key="2">
    <source>
        <dbReference type="EMBL" id="GAA5534122.1"/>
    </source>
</evidence>
<dbReference type="Gene3D" id="1.10.260.40">
    <property type="entry name" value="lambda repressor-like DNA-binding domains"/>
    <property type="match status" value="1"/>
</dbReference>
<name>A0ABP9XFL0_9DEIO</name>
<keyword evidence="3" id="KW-1185">Reference proteome</keyword>
<organism evidence="2 3">
    <name type="scientific">Deinococcus aluminii</name>
    <dbReference type="NCBI Taxonomy" id="1656885"/>
    <lineage>
        <taxon>Bacteria</taxon>
        <taxon>Thermotogati</taxon>
        <taxon>Deinococcota</taxon>
        <taxon>Deinococci</taxon>
        <taxon>Deinococcales</taxon>
        <taxon>Deinococcaceae</taxon>
        <taxon>Deinococcus</taxon>
    </lineage>
</organism>
<dbReference type="EMBL" id="BAABRV010000006">
    <property type="protein sequence ID" value="GAA5534122.1"/>
    <property type="molecule type" value="Genomic_DNA"/>
</dbReference>
<dbReference type="PROSITE" id="PS50943">
    <property type="entry name" value="HTH_CROC1"/>
    <property type="match status" value="1"/>
</dbReference>
<dbReference type="Pfam" id="PF13560">
    <property type="entry name" value="HTH_31"/>
    <property type="match status" value="1"/>
</dbReference>
<protein>
    <recommendedName>
        <fullName evidence="1">HTH cro/C1-type domain-containing protein</fullName>
    </recommendedName>
</protein>
<feature type="domain" description="HTH cro/C1-type" evidence="1">
    <location>
        <begin position="41"/>
        <end position="87"/>
    </location>
</feature>
<dbReference type="SUPFAM" id="SSF47413">
    <property type="entry name" value="lambda repressor-like DNA-binding domains"/>
    <property type="match status" value="1"/>
</dbReference>
<evidence type="ECO:0000313" key="3">
    <source>
        <dbReference type="Proteomes" id="UP001404956"/>
    </source>
</evidence>
<gene>
    <name evidence="2" type="ORF">Dalu01_02530</name>
</gene>
<dbReference type="InterPro" id="IPR001387">
    <property type="entry name" value="Cro/C1-type_HTH"/>
</dbReference>
<dbReference type="SMART" id="SM00530">
    <property type="entry name" value="HTH_XRE"/>
    <property type="match status" value="1"/>
</dbReference>
<evidence type="ECO:0000259" key="1">
    <source>
        <dbReference type="PROSITE" id="PS50943"/>
    </source>
</evidence>
<comment type="caution">
    <text evidence="2">The sequence shown here is derived from an EMBL/GenBank/DDBJ whole genome shotgun (WGS) entry which is preliminary data.</text>
</comment>
<accession>A0ABP9XFL0</accession>
<reference evidence="2 3" key="1">
    <citation type="submission" date="2024-02" db="EMBL/GenBank/DDBJ databases">
        <title>Deinococcus aluminii NBRC 112889.</title>
        <authorList>
            <person name="Ichikawa N."/>
            <person name="Katano-Makiyama Y."/>
            <person name="Hidaka K."/>
        </authorList>
    </citation>
    <scope>NUCLEOTIDE SEQUENCE [LARGE SCALE GENOMIC DNA]</scope>
    <source>
        <strain evidence="2 3">NBRC 112889</strain>
    </source>
</reference>
<sequence>MDAPHPEGMPRKPRKVHLPDEDELAFRRALGQRIRDLRAPKFSQDEFADEIDVFRSHMSTIERGKTDLKLSTARRIAKALGMELDELLKLEQ</sequence>
<dbReference type="InterPro" id="IPR010982">
    <property type="entry name" value="Lambda_DNA-bd_dom_sf"/>
</dbReference>
<dbReference type="CDD" id="cd00093">
    <property type="entry name" value="HTH_XRE"/>
    <property type="match status" value="1"/>
</dbReference>
<dbReference type="Proteomes" id="UP001404956">
    <property type="component" value="Unassembled WGS sequence"/>
</dbReference>
<proteinExistence type="predicted"/>